<protein>
    <submittedName>
        <fullName evidence="2">Uncharacterized protein</fullName>
    </submittedName>
</protein>
<feature type="compositionally biased region" description="Polar residues" evidence="1">
    <location>
        <begin position="435"/>
        <end position="448"/>
    </location>
</feature>
<dbReference type="PANTHER" id="PTHR40641">
    <property type="entry name" value="INVOLUCRIN REPEAT PROTEIN (AFU_ORTHOLOGUE AFUA_2G08060)"/>
    <property type="match status" value="1"/>
</dbReference>
<organism evidence="2 3">
    <name type="scientific">Monilinia fructigena</name>
    <dbReference type="NCBI Taxonomy" id="38457"/>
    <lineage>
        <taxon>Eukaryota</taxon>
        <taxon>Fungi</taxon>
        <taxon>Dikarya</taxon>
        <taxon>Ascomycota</taxon>
        <taxon>Pezizomycotina</taxon>
        <taxon>Leotiomycetes</taxon>
        <taxon>Helotiales</taxon>
        <taxon>Sclerotiniaceae</taxon>
        <taxon>Monilinia</taxon>
    </lineage>
</organism>
<evidence type="ECO:0000313" key="3">
    <source>
        <dbReference type="Proteomes" id="UP000249056"/>
    </source>
</evidence>
<accession>A0A395IUW7</accession>
<dbReference type="PANTHER" id="PTHR40641:SF2">
    <property type="entry name" value="INVOLUCRIN REPEAT PROTEIN"/>
    <property type="match status" value="1"/>
</dbReference>
<proteinExistence type="predicted"/>
<dbReference type="InterPro" id="IPR053268">
    <property type="entry name" value="Woronin_anchor"/>
</dbReference>
<feature type="compositionally biased region" description="Basic and acidic residues" evidence="1">
    <location>
        <begin position="91"/>
        <end position="116"/>
    </location>
</feature>
<reference evidence="2 3" key="1">
    <citation type="submission" date="2018-06" db="EMBL/GenBank/DDBJ databases">
        <title>Genome Sequence of the Brown Rot Fungal Pathogen Monilinia fructigena.</title>
        <authorList>
            <person name="Landi L."/>
            <person name="De Miccolis Angelini R.M."/>
            <person name="Pollastro S."/>
            <person name="Abate D."/>
            <person name="Faretra F."/>
            <person name="Romanazzi G."/>
        </authorList>
    </citation>
    <scope>NUCLEOTIDE SEQUENCE [LARGE SCALE GENOMIC DNA]</scope>
    <source>
        <strain evidence="2 3">Mfrg269</strain>
    </source>
</reference>
<feature type="compositionally biased region" description="Basic and acidic residues" evidence="1">
    <location>
        <begin position="128"/>
        <end position="155"/>
    </location>
</feature>
<feature type="region of interest" description="Disordered" evidence="1">
    <location>
        <begin position="435"/>
        <end position="456"/>
    </location>
</feature>
<gene>
    <name evidence="2" type="ORF">DID88_003868</name>
</gene>
<feature type="compositionally biased region" description="Low complexity" evidence="1">
    <location>
        <begin position="29"/>
        <end position="47"/>
    </location>
</feature>
<feature type="compositionally biased region" description="Basic and acidic residues" evidence="1">
    <location>
        <begin position="382"/>
        <end position="391"/>
    </location>
</feature>
<feature type="region of interest" description="Disordered" evidence="1">
    <location>
        <begin position="232"/>
        <end position="412"/>
    </location>
</feature>
<feature type="region of interest" description="Disordered" evidence="1">
    <location>
        <begin position="1"/>
        <end position="200"/>
    </location>
</feature>
<sequence>MAPSPTSEREELNRMHSNETPEPASQVQEELNGSSSINSENENLSEGFTTRNGLSAGHPEEQLSLARQLTTEFGKKSEKDQNHQIASQTPQEKRGQLFDDAEKSPATETQNEEKSIPVKTEALDQLDAGDKEDKLEPAKELKEEFRSSNSKDKTMENPVSQDQNDEFPSNPITSDSAVTDLNDQADVPTSQPEIIEGPVNQTATEVFEEITQTGKKHQTIIEDAHVDNVISEQTPLEETPAITQEPETPQNVPTNPIFTEPEVIEKEPVDPITTEPVLDNLLTSNPSGDVVNPDILDKPKTTDTPEPLEPEYLQFVNEPHTIVDPETEFGPADKKEDDSVKSSQDKYEEAKHIEIQQEIPATPPVVSTVDRRIEFSSPPKKSQKDRGKPDDQAQDFIEDAVAPKEITSASQSTNIETLVEQPDSAPVEQIITMPANESSLNDAPSTPMTAGLSGLMGPLTGRKKGVLEMVQALGWGKKKDKAAIAAAEQGLPPDIYRTPFV</sequence>
<feature type="compositionally biased region" description="Polar residues" evidence="1">
    <location>
        <begin position="232"/>
        <end position="257"/>
    </location>
</feature>
<dbReference type="Proteomes" id="UP000249056">
    <property type="component" value="Unassembled WGS sequence"/>
</dbReference>
<name>A0A395IUW7_9HELO</name>
<dbReference type="EMBL" id="QKRW01000019">
    <property type="protein sequence ID" value="RAL63448.1"/>
    <property type="molecule type" value="Genomic_DNA"/>
</dbReference>
<evidence type="ECO:0000256" key="1">
    <source>
        <dbReference type="SAM" id="MobiDB-lite"/>
    </source>
</evidence>
<feature type="compositionally biased region" description="Basic and acidic residues" evidence="1">
    <location>
        <begin position="331"/>
        <end position="355"/>
    </location>
</feature>
<evidence type="ECO:0000313" key="2">
    <source>
        <dbReference type="EMBL" id="RAL63448.1"/>
    </source>
</evidence>
<feature type="compositionally biased region" description="Basic and acidic residues" evidence="1">
    <location>
        <begin position="73"/>
        <end position="82"/>
    </location>
</feature>
<feature type="compositionally biased region" description="Polar residues" evidence="1">
    <location>
        <begin position="157"/>
        <end position="192"/>
    </location>
</feature>
<keyword evidence="3" id="KW-1185">Reference proteome</keyword>
<comment type="caution">
    <text evidence="2">The sequence shown here is derived from an EMBL/GenBank/DDBJ whole genome shotgun (WGS) entry which is preliminary data.</text>
</comment>
<dbReference type="AlphaFoldDB" id="A0A395IUW7"/>
<feature type="compositionally biased region" description="Basic and acidic residues" evidence="1">
    <location>
        <begin position="7"/>
        <end position="19"/>
    </location>
</feature>